<name>A0ABS3LBL5_9ENTE</name>
<gene>
    <name evidence="1" type="ORF">JZO70_12640</name>
</gene>
<protein>
    <submittedName>
        <fullName evidence="1">Uncharacterized protein</fullName>
    </submittedName>
</protein>
<dbReference type="RefSeq" id="WP_207673930.1">
    <property type="nucleotide sequence ID" value="NZ_JAFREM010000018.1"/>
</dbReference>
<accession>A0ABS3LBL5</accession>
<comment type="caution">
    <text evidence="1">The sequence shown here is derived from an EMBL/GenBank/DDBJ whole genome shotgun (WGS) entry which is preliminary data.</text>
</comment>
<evidence type="ECO:0000313" key="2">
    <source>
        <dbReference type="Proteomes" id="UP000664601"/>
    </source>
</evidence>
<sequence>MMLHLSKHYIFKAIAFRKIRLAEDWLLLKDVASRHQFYSLDNITALLMLPFGFGTLIVRDWGIVLANRTPLKYLEEYCRVHRLLRPDLETLSDGRVSLILSEFALFQLNDAIWLNPLTIHHLYKQGKNCWIQLSNGLGLEVAGSKEMVIQLASQAAYQLALRRGNGTRELAPVDYFRLPAVFFGASLQDTFLLSQWLSSPGNYLSPYHLECSWELARQKSSSALFSV</sequence>
<dbReference type="Proteomes" id="UP000664601">
    <property type="component" value="Unassembled WGS sequence"/>
</dbReference>
<proteinExistence type="predicted"/>
<organism evidence="1 2">
    <name type="scientific">Candidatus Enterococcus moelleringii</name>
    <dbReference type="NCBI Taxonomy" id="2815325"/>
    <lineage>
        <taxon>Bacteria</taxon>
        <taxon>Bacillati</taxon>
        <taxon>Bacillota</taxon>
        <taxon>Bacilli</taxon>
        <taxon>Lactobacillales</taxon>
        <taxon>Enterococcaceae</taxon>
        <taxon>Enterococcus</taxon>
    </lineage>
</organism>
<keyword evidence="2" id="KW-1185">Reference proteome</keyword>
<dbReference type="EMBL" id="JAFREM010000018">
    <property type="protein sequence ID" value="MBO1307016.1"/>
    <property type="molecule type" value="Genomic_DNA"/>
</dbReference>
<evidence type="ECO:0000313" key="1">
    <source>
        <dbReference type="EMBL" id="MBO1307016.1"/>
    </source>
</evidence>
<reference evidence="1 2" key="1">
    <citation type="submission" date="2021-03" db="EMBL/GenBank/DDBJ databases">
        <title>Enterococcal diversity collection.</title>
        <authorList>
            <person name="Gilmore M.S."/>
            <person name="Schwartzman J."/>
            <person name="Van Tyne D."/>
            <person name="Martin M."/>
            <person name="Earl A.M."/>
            <person name="Manson A.L."/>
            <person name="Straub T."/>
            <person name="Salamzade R."/>
            <person name="Saavedra J."/>
            <person name="Lebreton F."/>
            <person name="Prichula J."/>
            <person name="Schaufler K."/>
            <person name="Gaca A."/>
            <person name="Sgardioli B."/>
            <person name="Wagenaar J."/>
            <person name="Strong T."/>
        </authorList>
    </citation>
    <scope>NUCLEOTIDE SEQUENCE [LARGE SCALE GENOMIC DNA]</scope>
    <source>
        <strain evidence="1 2">669A</strain>
    </source>
</reference>